<organism evidence="1 2">
    <name type="scientific">Ideonella livida</name>
    <dbReference type="NCBI Taxonomy" id="2707176"/>
    <lineage>
        <taxon>Bacteria</taxon>
        <taxon>Pseudomonadati</taxon>
        <taxon>Pseudomonadota</taxon>
        <taxon>Betaproteobacteria</taxon>
        <taxon>Burkholderiales</taxon>
        <taxon>Sphaerotilaceae</taxon>
        <taxon>Ideonella</taxon>
    </lineage>
</organism>
<protein>
    <submittedName>
        <fullName evidence="1">Uncharacterized protein</fullName>
    </submittedName>
</protein>
<comment type="caution">
    <text evidence="1">The sequence shown here is derived from an EMBL/GenBank/DDBJ whole genome shotgun (WGS) entry which is preliminary data.</text>
</comment>
<dbReference type="AlphaFoldDB" id="A0A7C9TP70"/>
<name>A0A7C9TP70_9BURK</name>
<proteinExistence type="predicted"/>
<keyword evidence="2" id="KW-1185">Reference proteome</keyword>
<accession>A0A7C9TP70</accession>
<gene>
    <name evidence="1" type="ORF">G3A44_19530</name>
</gene>
<dbReference type="RefSeq" id="WP_163459424.1">
    <property type="nucleotide sequence ID" value="NZ_JAAGOH010000034.1"/>
</dbReference>
<dbReference type="Proteomes" id="UP000484255">
    <property type="component" value="Unassembled WGS sequence"/>
</dbReference>
<evidence type="ECO:0000313" key="1">
    <source>
        <dbReference type="EMBL" id="NDY93386.1"/>
    </source>
</evidence>
<dbReference type="EMBL" id="JAAGOH010000034">
    <property type="protein sequence ID" value="NDY93386.1"/>
    <property type="molecule type" value="Genomic_DNA"/>
</dbReference>
<sequence length="165" mass="16887">MDTLRPQPFVPAPVRPRRRDLRGPALVWALAVSLGLAGCAGAAPALPPTAGATATTTVIAPTTEAGGLRQALQALVGEARCQDDSACRTLGLGARPCGGPSAWLAYAERPGLAAELAPLAQALARAEQSEHERSGRMGICQVLPDPGARCEAGRCVLRGGRSAAY</sequence>
<evidence type="ECO:0000313" key="2">
    <source>
        <dbReference type="Proteomes" id="UP000484255"/>
    </source>
</evidence>
<reference evidence="1 2" key="1">
    <citation type="submission" date="2020-02" db="EMBL/GenBank/DDBJ databases">
        <title>Ideonella bacterium strain TBM-1.</title>
        <authorList>
            <person name="Chen W.-M."/>
        </authorList>
    </citation>
    <scope>NUCLEOTIDE SEQUENCE [LARGE SCALE GENOMIC DNA]</scope>
    <source>
        <strain evidence="1 2">TBM-1</strain>
    </source>
</reference>